<dbReference type="GeneID" id="87889172"/>
<proteinExistence type="predicted"/>
<organism evidence="2 3">
    <name type="scientific">Chaetomium strumarium</name>
    <dbReference type="NCBI Taxonomy" id="1170767"/>
    <lineage>
        <taxon>Eukaryota</taxon>
        <taxon>Fungi</taxon>
        <taxon>Dikarya</taxon>
        <taxon>Ascomycota</taxon>
        <taxon>Pezizomycotina</taxon>
        <taxon>Sordariomycetes</taxon>
        <taxon>Sordariomycetidae</taxon>
        <taxon>Sordariales</taxon>
        <taxon>Chaetomiaceae</taxon>
        <taxon>Chaetomium</taxon>
    </lineage>
</organism>
<keyword evidence="3" id="KW-1185">Reference proteome</keyword>
<feature type="compositionally biased region" description="Low complexity" evidence="1">
    <location>
        <begin position="179"/>
        <end position="191"/>
    </location>
</feature>
<accession>A0AAJ0M392</accession>
<comment type="caution">
    <text evidence="2">The sequence shown here is derived from an EMBL/GenBank/DDBJ whole genome shotgun (WGS) entry which is preliminary data.</text>
</comment>
<evidence type="ECO:0000313" key="3">
    <source>
        <dbReference type="Proteomes" id="UP001273166"/>
    </source>
</evidence>
<evidence type="ECO:0000256" key="1">
    <source>
        <dbReference type="SAM" id="MobiDB-lite"/>
    </source>
</evidence>
<dbReference type="EMBL" id="JAUDZG010000003">
    <property type="protein sequence ID" value="KAK3307382.1"/>
    <property type="molecule type" value="Genomic_DNA"/>
</dbReference>
<feature type="compositionally biased region" description="Polar residues" evidence="1">
    <location>
        <begin position="73"/>
        <end position="82"/>
    </location>
</feature>
<sequence length="206" mass="21804">MGRCTTSDRNASPTWAIEEESPQPLTLLSAAERIISSIIGQTRSDTAELDDTEATSGEPCADSDETRSDVAKLQSSQTSNEGVSPDPPPRAMPLSPTGTRPNKRARDGDETETEEQPASKRRRATSTDQGPLARNPALPAHRRSCASRTTPPPPPSPARRRPPTPRRADGGIGPPSRNPNPQTAANPAAVPGLPRARRREAGGSLG</sequence>
<evidence type="ECO:0000313" key="2">
    <source>
        <dbReference type="EMBL" id="KAK3307382.1"/>
    </source>
</evidence>
<dbReference type="Proteomes" id="UP001273166">
    <property type="component" value="Unassembled WGS sequence"/>
</dbReference>
<dbReference type="RefSeq" id="XP_062723162.1">
    <property type="nucleotide sequence ID" value="XM_062870343.1"/>
</dbReference>
<protein>
    <submittedName>
        <fullName evidence="2">Uncharacterized protein</fullName>
    </submittedName>
</protein>
<gene>
    <name evidence="2" type="ORF">B0T15DRAFT_554073</name>
</gene>
<reference evidence="2" key="1">
    <citation type="journal article" date="2023" name="Mol. Phylogenet. Evol.">
        <title>Genome-scale phylogeny and comparative genomics of the fungal order Sordariales.</title>
        <authorList>
            <person name="Hensen N."/>
            <person name="Bonometti L."/>
            <person name="Westerberg I."/>
            <person name="Brannstrom I.O."/>
            <person name="Guillou S."/>
            <person name="Cros-Aarteil S."/>
            <person name="Calhoun S."/>
            <person name="Haridas S."/>
            <person name="Kuo A."/>
            <person name="Mondo S."/>
            <person name="Pangilinan J."/>
            <person name="Riley R."/>
            <person name="LaButti K."/>
            <person name="Andreopoulos B."/>
            <person name="Lipzen A."/>
            <person name="Chen C."/>
            <person name="Yan M."/>
            <person name="Daum C."/>
            <person name="Ng V."/>
            <person name="Clum A."/>
            <person name="Steindorff A."/>
            <person name="Ohm R.A."/>
            <person name="Martin F."/>
            <person name="Silar P."/>
            <person name="Natvig D.O."/>
            <person name="Lalanne C."/>
            <person name="Gautier V."/>
            <person name="Ament-Velasquez S.L."/>
            <person name="Kruys A."/>
            <person name="Hutchinson M.I."/>
            <person name="Powell A.J."/>
            <person name="Barry K."/>
            <person name="Miller A.N."/>
            <person name="Grigoriev I.V."/>
            <person name="Debuchy R."/>
            <person name="Gladieux P."/>
            <person name="Hiltunen Thoren M."/>
            <person name="Johannesson H."/>
        </authorList>
    </citation>
    <scope>NUCLEOTIDE SEQUENCE</scope>
    <source>
        <strain evidence="2">CBS 333.67</strain>
    </source>
</reference>
<reference evidence="2" key="2">
    <citation type="submission" date="2023-06" db="EMBL/GenBank/DDBJ databases">
        <authorList>
            <consortium name="Lawrence Berkeley National Laboratory"/>
            <person name="Mondo S.J."/>
            <person name="Hensen N."/>
            <person name="Bonometti L."/>
            <person name="Westerberg I."/>
            <person name="Brannstrom I.O."/>
            <person name="Guillou S."/>
            <person name="Cros-Aarteil S."/>
            <person name="Calhoun S."/>
            <person name="Haridas S."/>
            <person name="Kuo A."/>
            <person name="Pangilinan J."/>
            <person name="Riley R."/>
            <person name="Labutti K."/>
            <person name="Andreopoulos B."/>
            <person name="Lipzen A."/>
            <person name="Chen C."/>
            <person name="Yanf M."/>
            <person name="Daum C."/>
            <person name="Ng V."/>
            <person name="Clum A."/>
            <person name="Steindorff A."/>
            <person name="Ohm R."/>
            <person name="Martin F."/>
            <person name="Silar P."/>
            <person name="Natvig D."/>
            <person name="Lalanne C."/>
            <person name="Gautier V."/>
            <person name="Ament-Velasquez S.L."/>
            <person name="Kruys A."/>
            <person name="Hutchinson M.I."/>
            <person name="Powell A.J."/>
            <person name="Barry K."/>
            <person name="Miller A.N."/>
            <person name="Grigoriev I.V."/>
            <person name="Debuchy R."/>
            <person name="Gladieux P."/>
            <person name="Thoren M.H."/>
            <person name="Johannesson H."/>
        </authorList>
    </citation>
    <scope>NUCLEOTIDE SEQUENCE</scope>
    <source>
        <strain evidence="2">CBS 333.67</strain>
    </source>
</reference>
<name>A0AAJ0M392_9PEZI</name>
<dbReference type="AlphaFoldDB" id="A0AAJ0M392"/>
<feature type="region of interest" description="Disordered" evidence="1">
    <location>
        <begin position="39"/>
        <end position="206"/>
    </location>
</feature>